<dbReference type="Proteomes" id="UP000282613">
    <property type="component" value="Unassembled WGS sequence"/>
</dbReference>
<dbReference type="WBParaSite" id="TASK_0000303201-mRNA-1">
    <property type="protein sequence ID" value="TASK_0000303201-mRNA-1"/>
    <property type="gene ID" value="TASK_0000303201"/>
</dbReference>
<evidence type="ECO:0000313" key="2">
    <source>
        <dbReference type="Proteomes" id="UP000282613"/>
    </source>
</evidence>
<reference evidence="3" key="1">
    <citation type="submission" date="2017-02" db="UniProtKB">
        <authorList>
            <consortium name="WormBaseParasite"/>
        </authorList>
    </citation>
    <scope>IDENTIFICATION</scope>
</reference>
<dbReference type="EMBL" id="UYRS01004976">
    <property type="protein sequence ID" value="VDK26939.1"/>
    <property type="molecule type" value="Genomic_DNA"/>
</dbReference>
<name>A0A0R3W038_TAEAS</name>
<protein>
    <submittedName>
        <fullName evidence="1 3">Uncharacterized protein</fullName>
    </submittedName>
</protein>
<dbReference type="AlphaFoldDB" id="A0A0R3W038"/>
<accession>A0A0R3W038</accession>
<reference evidence="1 2" key="2">
    <citation type="submission" date="2018-11" db="EMBL/GenBank/DDBJ databases">
        <authorList>
            <consortium name="Pathogen Informatics"/>
        </authorList>
    </citation>
    <scope>NUCLEOTIDE SEQUENCE [LARGE SCALE GENOMIC DNA]</scope>
</reference>
<organism evidence="3">
    <name type="scientific">Taenia asiatica</name>
    <name type="common">Asian tapeworm</name>
    <dbReference type="NCBI Taxonomy" id="60517"/>
    <lineage>
        <taxon>Eukaryota</taxon>
        <taxon>Metazoa</taxon>
        <taxon>Spiralia</taxon>
        <taxon>Lophotrochozoa</taxon>
        <taxon>Platyhelminthes</taxon>
        <taxon>Cestoda</taxon>
        <taxon>Eucestoda</taxon>
        <taxon>Cyclophyllidea</taxon>
        <taxon>Taeniidae</taxon>
        <taxon>Taenia</taxon>
    </lineage>
</organism>
<gene>
    <name evidence="1" type="ORF">TASK_LOCUS3033</name>
</gene>
<evidence type="ECO:0000313" key="3">
    <source>
        <dbReference type="WBParaSite" id="TASK_0000303201-mRNA-1"/>
    </source>
</evidence>
<proteinExistence type="predicted"/>
<evidence type="ECO:0000313" key="1">
    <source>
        <dbReference type="EMBL" id="VDK26939.1"/>
    </source>
</evidence>
<sequence length="97" mass="10291">MYLHAYKRLPICQRFPFSPTSDPGLHIPRLPVLSSLSARAGGGGNFMAGVMVLGEQSTLVAPYACPSLSRHLLTWSSTALQEVETGCGQPVFGSAVT</sequence>
<keyword evidence="2" id="KW-1185">Reference proteome</keyword>